<proteinExistence type="predicted"/>
<protein>
    <submittedName>
        <fullName evidence="1">Uncharacterized protein</fullName>
    </submittedName>
</protein>
<name>A0ABU6R1G0_9FABA</name>
<organism evidence="1 2">
    <name type="scientific">Stylosanthes scabra</name>
    <dbReference type="NCBI Taxonomy" id="79078"/>
    <lineage>
        <taxon>Eukaryota</taxon>
        <taxon>Viridiplantae</taxon>
        <taxon>Streptophyta</taxon>
        <taxon>Embryophyta</taxon>
        <taxon>Tracheophyta</taxon>
        <taxon>Spermatophyta</taxon>
        <taxon>Magnoliopsida</taxon>
        <taxon>eudicotyledons</taxon>
        <taxon>Gunneridae</taxon>
        <taxon>Pentapetalae</taxon>
        <taxon>rosids</taxon>
        <taxon>fabids</taxon>
        <taxon>Fabales</taxon>
        <taxon>Fabaceae</taxon>
        <taxon>Papilionoideae</taxon>
        <taxon>50 kb inversion clade</taxon>
        <taxon>dalbergioids sensu lato</taxon>
        <taxon>Dalbergieae</taxon>
        <taxon>Pterocarpus clade</taxon>
        <taxon>Stylosanthes</taxon>
    </lineage>
</organism>
<evidence type="ECO:0000313" key="2">
    <source>
        <dbReference type="Proteomes" id="UP001341840"/>
    </source>
</evidence>
<keyword evidence="2" id="KW-1185">Reference proteome</keyword>
<evidence type="ECO:0000313" key="1">
    <source>
        <dbReference type="EMBL" id="MED6118201.1"/>
    </source>
</evidence>
<dbReference type="EMBL" id="JASCZI010030210">
    <property type="protein sequence ID" value="MED6118201.1"/>
    <property type="molecule type" value="Genomic_DNA"/>
</dbReference>
<reference evidence="1 2" key="1">
    <citation type="journal article" date="2023" name="Plants (Basel)">
        <title>Bridging the Gap: Combining Genomics and Transcriptomics Approaches to Understand Stylosanthes scabra, an Orphan Legume from the Brazilian Caatinga.</title>
        <authorList>
            <person name="Ferreira-Neto J.R.C."/>
            <person name="da Silva M.D."/>
            <person name="Binneck E."/>
            <person name="de Melo N.F."/>
            <person name="da Silva R.H."/>
            <person name="de Melo A.L.T.M."/>
            <person name="Pandolfi V."/>
            <person name="Bustamante F.O."/>
            <person name="Brasileiro-Vidal A.C."/>
            <person name="Benko-Iseppon A.M."/>
        </authorList>
    </citation>
    <scope>NUCLEOTIDE SEQUENCE [LARGE SCALE GENOMIC DNA]</scope>
    <source>
        <tissue evidence="1">Leaves</tissue>
    </source>
</reference>
<comment type="caution">
    <text evidence="1">The sequence shown here is derived from an EMBL/GenBank/DDBJ whole genome shotgun (WGS) entry which is preliminary data.</text>
</comment>
<gene>
    <name evidence="1" type="ORF">PIB30_000832</name>
</gene>
<accession>A0ABU6R1G0</accession>
<dbReference type="Proteomes" id="UP001341840">
    <property type="component" value="Unassembled WGS sequence"/>
</dbReference>
<sequence length="102" mass="11681">MQPNVFSFVSSYMKKLEKYYTYLEIKAMKKHQFKQLTTHNTMMTLSNLINLKLLEPQSPPHEKIKLISQRGYTIYSGCQRESCNSANGTEVGEVAVAMLNEG</sequence>